<feature type="binding site" evidence="13">
    <location>
        <position position="99"/>
    </location>
    <ligand>
        <name>substrate</name>
    </ligand>
</feature>
<evidence type="ECO:0000259" key="14">
    <source>
        <dbReference type="Pfam" id="PF01729"/>
    </source>
</evidence>
<feature type="binding site" evidence="13">
    <location>
        <position position="166"/>
    </location>
    <ligand>
        <name>substrate</name>
    </ligand>
</feature>
<evidence type="ECO:0000313" key="16">
    <source>
        <dbReference type="EMBL" id="RQD75049.1"/>
    </source>
</evidence>
<evidence type="ECO:0000256" key="13">
    <source>
        <dbReference type="PIRSR" id="PIRSR006250-1"/>
    </source>
</evidence>
<comment type="caution">
    <text evidence="16">The sequence shown here is derived from an EMBL/GenBank/DDBJ whole genome shotgun (WGS) entry which is preliminary data.</text>
</comment>
<protein>
    <recommendedName>
        <fullName evidence="11">Probable nicotinate-nucleotide pyrophosphorylase [carboxylating]</fullName>
        <ecNumber evidence="5">2.4.2.19</ecNumber>
    </recommendedName>
    <alternativeName>
        <fullName evidence="9">Quinolinate phosphoribosyltransferase [decarboxylating]</fullName>
    </alternativeName>
</protein>
<dbReference type="FunFam" id="3.20.20.70:FF:000030">
    <property type="entry name" value="Nicotinate-nucleotide pyrophosphorylase, carboxylating"/>
    <property type="match status" value="1"/>
</dbReference>
<organism evidence="16 17">
    <name type="scientific">Candidatus Syntrophonatronum acetioxidans</name>
    <dbReference type="NCBI Taxonomy" id="1795816"/>
    <lineage>
        <taxon>Bacteria</taxon>
        <taxon>Bacillati</taxon>
        <taxon>Bacillota</taxon>
        <taxon>Clostridia</taxon>
        <taxon>Eubacteriales</taxon>
        <taxon>Syntrophomonadaceae</taxon>
        <taxon>Candidatus Syntrophonatronum</taxon>
    </lineage>
</organism>
<comment type="function">
    <text evidence="1">Involved in the catabolism of quinolinic acid (QA).</text>
</comment>
<dbReference type="GO" id="GO:0005737">
    <property type="term" value="C:cytoplasm"/>
    <property type="evidence" value="ECO:0007669"/>
    <property type="project" value="TreeGrafter"/>
</dbReference>
<comment type="catalytic activity">
    <reaction evidence="10">
        <text>nicotinate beta-D-ribonucleotide + CO2 + diphosphate = quinolinate + 5-phospho-alpha-D-ribose 1-diphosphate + 2 H(+)</text>
        <dbReference type="Rhea" id="RHEA:12733"/>
        <dbReference type="ChEBI" id="CHEBI:15378"/>
        <dbReference type="ChEBI" id="CHEBI:16526"/>
        <dbReference type="ChEBI" id="CHEBI:29959"/>
        <dbReference type="ChEBI" id="CHEBI:33019"/>
        <dbReference type="ChEBI" id="CHEBI:57502"/>
        <dbReference type="ChEBI" id="CHEBI:58017"/>
        <dbReference type="EC" id="2.4.2.19"/>
    </reaction>
</comment>
<sequence>MVGNQLVREIVTRALNEDIGKGDITTESIFNRHHNSRGQIVCKEKGVIAGLNIARMVFSMVYPGVKLIGKFNEGDRIDDPPKILAEVEGPTLGMLQGERVALNFLARLSGIATVTRRFVDKVKDFPVMITDTRKTTPGLRLLEKYAVTVGGGVNHRFGLYDTPMIKDNHIRAAGGIKNAVEKVRQRIPFTVKIEVEASNLEEVEESLAVKVDIIMLDNMSLEDMKEAVKIIDGRALTEASGGINLNNVRSIAATGVDFISVGALTHKVKSLDISLDL</sequence>
<evidence type="ECO:0000313" key="17">
    <source>
        <dbReference type="Proteomes" id="UP000285138"/>
    </source>
</evidence>
<dbReference type="GO" id="GO:0034213">
    <property type="term" value="P:quinolinate catabolic process"/>
    <property type="evidence" value="ECO:0007669"/>
    <property type="project" value="TreeGrafter"/>
</dbReference>
<comment type="similarity">
    <text evidence="3 12">Belongs to the NadC/ModD family.</text>
</comment>
<dbReference type="Pfam" id="PF02749">
    <property type="entry name" value="QRPTase_N"/>
    <property type="match status" value="1"/>
</dbReference>
<evidence type="ECO:0000256" key="1">
    <source>
        <dbReference type="ARBA" id="ARBA00003237"/>
    </source>
</evidence>
<dbReference type="InterPro" id="IPR013785">
    <property type="entry name" value="Aldolase_TIM"/>
</dbReference>
<evidence type="ECO:0000256" key="7">
    <source>
        <dbReference type="ARBA" id="ARBA00022676"/>
    </source>
</evidence>
<feature type="binding site" evidence="13">
    <location>
        <begin position="240"/>
        <end position="242"/>
    </location>
    <ligand>
        <name>substrate</name>
    </ligand>
</feature>
<dbReference type="InterPro" id="IPR037128">
    <property type="entry name" value="Quinolinate_PRibosylTase_N_sf"/>
</dbReference>
<evidence type="ECO:0000259" key="15">
    <source>
        <dbReference type="Pfam" id="PF02749"/>
    </source>
</evidence>
<name>A0A424YDK0_9FIRM</name>
<dbReference type="InterPro" id="IPR036068">
    <property type="entry name" value="Nicotinate_pribotase-like_C"/>
</dbReference>
<dbReference type="CDD" id="cd01572">
    <property type="entry name" value="QPRTase"/>
    <property type="match status" value="1"/>
</dbReference>
<feature type="binding site" evidence="13">
    <location>
        <position position="196"/>
    </location>
    <ligand>
        <name>substrate</name>
    </ligand>
</feature>
<reference evidence="16 17" key="1">
    <citation type="submission" date="2018-08" db="EMBL/GenBank/DDBJ databases">
        <title>The metabolism and importance of syntrophic acetate oxidation coupled to methane or sulfide production in haloalkaline environments.</title>
        <authorList>
            <person name="Timmers P.H.A."/>
            <person name="Vavourakis C.D."/>
            <person name="Sorokin D.Y."/>
            <person name="Sinninghe Damste J.S."/>
            <person name="Muyzer G."/>
            <person name="Stams A.J.M."/>
            <person name="Plugge C.M."/>
        </authorList>
    </citation>
    <scope>NUCLEOTIDE SEQUENCE [LARGE SCALE GENOMIC DNA]</scope>
    <source>
        <strain evidence="16">MSAO_Bac1</strain>
    </source>
</reference>
<evidence type="ECO:0000256" key="11">
    <source>
        <dbReference type="ARBA" id="ARBA00069173"/>
    </source>
</evidence>
<keyword evidence="7 12" id="KW-0328">Glycosyltransferase</keyword>
<dbReference type="UniPathway" id="UPA00253">
    <property type="reaction ID" value="UER00331"/>
</dbReference>
<evidence type="ECO:0000256" key="6">
    <source>
        <dbReference type="ARBA" id="ARBA00022642"/>
    </source>
</evidence>
<feature type="binding site" evidence="13">
    <location>
        <position position="217"/>
    </location>
    <ligand>
        <name>substrate</name>
    </ligand>
</feature>
<evidence type="ECO:0000256" key="9">
    <source>
        <dbReference type="ARBA" id="ARBA00033102"/>
    </source>
</evidence>
<evidence type="ECO:0000256" key="12">
    <source>
        <dbReference type="PIRNR" id="PIRNR006250"/>
    </source>
</evidence>
<dbReference type="InterPro" id="IPR022412">
    <property type="entry name" value="Quinolinate_PRibosylTrfase_N"/>
</dbReference>
<dbReference type="FunFam" id="3.90.1170.20:FF:000001">
    <property type="entry name" value="Nicotinate-nucleotide diphosphorylase (Carboxylating)"/>
    <property type="match status" value="1"/>
</dbReference>
<evidence type="ECO:0000256" key="5">
    <source>
        <dbReference type="ARBA" id="ARBA00011944"/>
    </source>
</evidence>
<dbReference type="EC" id="2.4.2.19" evidence="5"/>
<dbReference type="PIRSF" id="PIRSF006250">
    <property type="entry name" value="NadC_ModD"/>
    <property type="match status" value="1"/>
</dbReference>
<dbReference type="GO" id="GO:0009435">
    <property type="term" value="P:NAD+ biosynthetic process"/>
    <property type="evidence" value="ECO:0007669"/>
    <property type="project" value="UniProtKB-UniPathway"/>
</dbReference>
<dbReference type="Gene3D" id="3.20.20.70">
    <property type="entry name" value="Aldolase class I"/>
    <property type="match status" value="1"/>
</dbReference>
<dbReference type="InterPro" id="IPR002638">
    <property type="entry name" value="Quinolinate_PRibosylTrfase_C"/>
</dbReference>
<feature type="binding site" evidence="13">
    <location>
        <position position="156"/>
    </location>
    <ligand>
        <name>substrate</name>
    </ligand>
</feature>
<dbReference type="Pfam" id="PF01729">
    <property type="entry name" value="QRPTase_C"/>
    <property type="match status" value="1"/>
</dbReference>
<feature type="domain" description="Quinolinate phosphoribosyl transferase N-terminal" evidence="15">
    <location>
        <begin position="23"/>
        <end position="109"/>
    </location>
</feature>
<dbReference type="SUPFAM" id="SSF54675">
    <property type="entry name" value="Nicotinate/Quinolinate PRTase N-terminal domain-like"/>
    <property type="match status" value="1"/>
</dbReference>
<evidence type="ECO:0000256" key="3">
    <source>
        <dbReference type="ARBA" id="ARBA00009400"/>
    </source>
</evidence>
<dbReference type="InterPro" id="IPR004393">
    <property type="entry name" value="NadC"/>
</dbReference>
<feature type="binding site" evidence="13">
    <location>
        <begin position="261"/>
        <end position="263"/>
    </location>
    <ligand>
        <name>substrate</name>
    </ligand>
</feature>
<proteinExistence type="inferred from homology"/>
<comment type="pathway">
    <text evidence="2">Cofactor biosynthesis; NAD(+) biosynthesis; nicotinate D-ribonucleotide from quinolinate: step 1/1.</text>
</comment>
<evidence type="ECO:0000256" key="2">
    <source>
        <dbReference type="ARBA" id="ARBA00004893"/>
    </source>
</evidence>
<evidence type="ECO:0000256" key="8">
    <source>
        <dbReference type="ARBA" id="ARBA00022679"/>
    </source>
</evidence>
<dbReference type="InterPro" id="IPR027277">
    <property type="entry name" value="NadC/ModD"/>
</dbReference>
<feature type="domain" description="Quinolinate phosphoribosyl transferase C-terminal" evidence="14">
    <location>
        <begin position="111"/>
        <end position="276"/>
    </location>
</feature>
<evidence type="ECO:0000256" key="10">
    <source>
        <dbReference type="ARBA" id="ARBA00047445"/>
    </source>
</evidence>
<dbReference type="PANTHER" id="PTHR32179:SF3">
    <property type="entry name" value="NICOTINATE-NUCLEOTIDE PYROPHOSPHORYLASE [CARBOXYLATING]"/>
    <property type="match status" value="1"/>
</dbReference>
<accession>A0A424YDK0</accession>
<dbReference type="Proteomes" id="UP000285138">
    <property type="component" value="Unassembled WGS sequence"/>
</dbReference>
<dbReference type="Gene3D" id="3.90.1170.20">
    <property type="entry name" value="Quinolinate phosphoribosyl transferase, N-terminal domain"/>
    <property type="match status" value="1"/>
</dbReference>
<dbReference type="GO" id="GO:0004514">
    <property type="term" value="F:nicotinate-nucleotide diphosphorylase (carboxylating) activity"/>
    <property type="evidence" value="ECO:0007669"/>
    <property type="project" value="UniProtKB-EC"/>
</dbReference>
<keyword evidence="6" id="KW-0662">Pyridine nucleotide biosynthesis</keyword>
<evidence type="ECO:0000256" key="4">
    <source>
        <dbReference type="ARBA" id="ARBA00011218"/>
    </source>
</evidence>
<gene>
    <name evidence="16" type="primary">nadC</name>
    <name evidence="16" type="ORF">D5R97_06945</name>
</gene>
<dbReference type="SUPFAM" id="SSF51690">
    <property type="entry name" value="Nicotinate/Quinolinate PRTase C-terminal domain-like"/>
    <property type="match status" value="1"/>
</dbReference>
<comment type="subunit">
    <text evidence="4">Hexamer formed by 3 homodimers.</text>
</comment>
<dbReference type="NCBIfam" id="TIGR00078">
    <property type="entry name" value="nadC"/>
    <property type="match status" value="1"/>
</dbReference>
<keyword evidence="8 12" id="KW-0808">Transferase</keyword>
<feature type="binding site" evidence="13">
    <location>
        <begin position="132"/>
        <end position="134"/>
    </location>
    <ligand>
        <name>substrate</name>
    </ligand>
</feature>
<dbReference type="PANTHER" id="PTHR32179">
    <property type="entry name" value="NICOTINATE-NUCLEOTIDE PYROPHOSPHORYLASE [CARBOXYLATING]"/>
    <property type="match status" value="1"/>
</dbReference>
<dbReference type="AlphaFoldDB" id="A0A424YDK0"/>
<dbReference type="EMBL" id="QZAA01000173">
    <property type="protein sequence ID" value="RQD75049.1"/>
    <property type="molecule type" value="Genomic_DNA"/>
</dbReference>